<evidence type="ECO:0000256" key="10">
    <source>
        <dbReference type="PROSITE-ProRule" id="PRU00289"/>
    </source>
</evidence>
<dbReference type="GO" id="GO:0003677">
    <property type="term" value="F:DNA binding"/>
    <property type="evidence" value="ECO:0007669"/>
    <property type="project" value="UniProtKB-KW"/>
</dbReference>
<gene>
    <name evidence="13" type="ORF">BH720_01130</name>
</gene>
<dbReference type="SUPFAM" id="SSF52540">
    <property type="entry name" value="P-loop containing nucleoside triphosphate hydrolases"/>
    <property type="match status" value="1"/>
</dbReference>
<feature type="region of interest" description="Disordered" evidence="11">
    <location>
        <begin position="542"/>
        <end position="561"/>
    </location>
</feature>
<proteinExistence type="inferred from homology"/>
<keyword evidence="13" id="KW-0132">Cell division</keyword>
<dbReference type="SMART" id="SM00474">
    <property type="entry name" value="35EXOc"/>
    <property type="match status" value="1"/>
</dbReference>
<keyword evidence="9" id="KW-0234">DNA repair</keyword>
<dbReference type="PANTHER" id="PTHR22683:SF1">
    <property type="entry name" value="TYPE VII SECRETION SYSTEM PROTEIN ESSC"/>
    <property type="match status" value="1"/>
</dbReference>
<dbReference type="Pfam" id="PF12705">
    <property type="entry name" value="PDDEXK_1"/>
    <property type="match status" value="1"/>
</dbReference>
<dbReference type="InterPro" id="IPR041027">
    <property type="entry name" value="FtsK_alpha"/>
</dbReference>
<evidence type="ECO:0000256" key="1">
    <source>
        <dbReference type="ARBA" id="ARBA00006474"/>
    </source>
</evidence>
<dbReference type="Gene3D" id="3.40.50.300">
    <property type="entry name" value="P-loop containing nucleotide triphosphate hydrolases"/>
    <property type="match status" value="1"/>
</dbReference>
<dbReference type="InterPro" id="IPR012337">
    <property type="entry name" value="RNaseH-like_sf"/>
</dbReference>
<dbReference type="InterPro" id="IPR011604">
    <property type="entry name" value="PDDEXK-like_dom_sf"/>
</dbReference>
<keyword evidence="13" id="KW-0131">Cell cycle</keyword>
<evidence type="ECO:0000313" key="13">
    <source>
        <dbReference type="EMBL" id="OEJ77064.1"/>
    </source>
</evidence>
<evidence type="ECO:0000256" key="4">
    <source>
        <dbReference type="ARBA" id="ARBA00022763"/>
    </source>
</evidence>
<dbReference type="InterPro" id="IPR036397">
    <property type="entry name" value="RNaseH_sf"/>
</dbReference>
<dbReference type="Pfam" id="PF17854">
    <property type="entry name" value="FtsK_alpha"/>
    <property type="match status" value="1"/>
</dbReference>
<keyword evidence="5" id="KW-0347">Helicase</keyword>
<dbReference type="GO" id="GO:0006281">
    <property type="term" value="P:DNA repair"/>
    <property type="evidence" value="ECO:0007669"/>
    <property type="project" value="UniProtKB-KW"/>
</dbReference>
<dbReference type="Pfam" id="PF01612">
    <property type="entry name" value="DNA_pol_A_exo1"/>
    <property type="match status" value="1"/>
</dbReference>
<keyword evidence="8" id="KW-0238">DNA-binding</keyword>
<dbReference type="Gene3D" id="3.90.320.10">
    <property type="match status" value="1"/>
</dbReference>
<comment type="similarity">
    <text evidence="1">Belongs to the FtsK/SpoIIIE/SftA family.</text>
</comment>
<dbReference type="GO" id="GO:0008408">
    <property type="term" value="F:3'-5' exonuclease activity"/>
    <property type="evidence" value="ECO:0007669"/>
    <property type="project" value="InterPro"/>
</dbReference>
<dbReference type="SUPFAM" id="SSF53098">
    <property type="entry name" value="Ribonuclease H-like"/>
    <property type="match status" value="1"/>
</dbReference>
<dbReference type="InterPro" id="IPR002543">
    <property type="entry name" value="FtsK_dom"/>
</dbReference>
<dbReference type="Gene3D" id="3.30.420.10">
    <property type="entry name" value="Ribonuclease H-like superfamily/Ribonuclease H"/>
    <property type="match status" value="1"/>
</dbReference>
<accession>A0A1E5QR34</accession>
<dbReference type="Pfam" id="PF01580">
    <property type="entry name" value="FtsK_SpoIIIE"/>
    <property type="match status" value="1"/>
</dbReference>
<dbReference type="CDD" id="cd01127">
    <property type="entry name" value="TrwB_TraG_TraD_VirD4"/>
    <property type="match status" value="1"/>
</dbReference>
<dbReference type="GO" id="GO:0004386">
    <property type="term" value="F:helicase activity"/>
    <property type="evidence" value="ECO:0007669"/>
    <property type="project" value="UniProtKB-KW"/>
</dbReference>
<evidence type="ECO:0000256" key="7">
    <source>
        <dbReference type="ARBA" id="ARBA00022840"/>
    </source>
</evidence>
<keyword evidence="6" id="KW-0269">Exonuclease</keyword>
<organism evidence="13">
    <name type="scientific">Desertifilum tharense IPPAS B-1220</name>
    <dbReference type="NCBI Taxonomy" id="1781255"/>
    <lineage>
        <taxon>Bacteria</taxon>
        <taxon>Bacillati</taxon>
        <taxon>Cyanobacteriota</taxon>
        <taxon>Cyanophyceae</taxon>
        <taxon>Desertifilales</taxon>
        <taxon>Desertifilaceae</taxon>
        <taxon>Desertifilum</taxon>
    </lineage>
</organism>
<dbReference type="InterPro" id="IPR050206">
    <property type="entry name" value="FtsK/SpoIIIE/SftA"/>
</dbReference>
<evidence type="ECO:0000256" key="9">
    <source>
        <dbReference type="ARBA" id="ARBA00023204"/>
    </source>
</evidence>
<evidence type="ECO:0000259" key="12">
    <source>
        <dbReference type="PROSITE" id="PS50901"/>
    </source>
</evidence>
<dbReference type="InterPro" id="IPR027417">
    <property type="entry name" value="P-loop_NTPase"/>
</dbReference>
<dbReference type="AlphaFoldDB" id="A0A1E5QR34"/>
<dbReference type="Gene3D" id="3.30.980.40">
    <property type="match status" value="1"/>
</dbReference>
<sequence length="920" mass="103580">MRYLRRDEDIEKAIAHLAGATILWLDTEVADWNTPNPRLSLIQATANPDDRTGEDAYILDVLDKPRLTDRFIQSIMVNPEIEKVFHNSGYDLKFLGRQVACNVTCTLKLANKIPLPILGTGDRKLKTLALKVCQLSSIDTESQISDWGKRPLSPQQLEYAKMDAVYLAQVHRHLLSLLNPKPTTPDNGSMSPPIPQKHNSFSVTKVRVAFECPRLFYLGHRKGGMMMFIPLGSISRIGVDFHDLADRCLKVIHQEPPFQSLFTPEADTLNLEDLAPQMQKLCYELVFYPHLQTALQSNPDKVQALYQIWQGLQRLIRRWTELLIRNRHYCTAQQVIPKTLIDCRTDLQHEFTLPDGSQQRVRGRFDGLVYDLERDRFCILEYKTYISPDPSAQLAQAALYSYMLREELRREKLEVPVDSAVYSVIPEWHELTFSWQDLENNLHRLIPYKLQQMRQWIAWEPPQPNPPPPTAQPNLLCPMCPQQEICQTYFGSSPVVEVQPTSPALEVPPVVEVQPTSPALEVPPVVEVQPTSPALEVPPVVEVQPTSPPLETPPVVKVQPTPPPLETLPVVEVQPPPDADRIGQDLVTLLESFKIQVHYLGTIVGPAFIRVKLKPQLGFKVSSVLKLSDDLQVQLGIASAPLIAPQPGYVSIDLPRSDRQIAYFNRYIQTENTSPTQPPQIAIGVDLDGKLIQANLADPNTCHFLVGGTTGSGKSEFLRSVLLSLLYRHSPQQLEIALVDPKRVTFPEFEDIPWLYAPIVKESDRAIALMYDLVEEMENRYRRFEISKCSDLASYNAKHSPLPRIICIFDEYADFMAEKDTRTELEQSIKRLGAMARAAGIHLIVATQRPEAGIVTPIIRSNLPGRVALRTASEADSKIILGGSQTQAAYLLGKGDLLYQVGSQLQRLQSLFAPEIDFPG</sequence>
<evidence type="ECO:0000256" key="2">
    <source>
        <dbReference type="ARBA" id="ARBA00022722"/>
    </source>
</evidence>
<dbReference type="GO" id="GO:0005524">
    <property type="term" value="F:ATP binding"/>
    <property type="evidence" value="ECO:0007669"/>
    <property type="project" value="UniProtKB-UniRule"/>
</dbReference>
<keyword evidence="3 10" id="KW-0547">Nucleotide-binding</keyword>
<feature type="binding site" evidence="10">
    <location>
        <begin position="708"/>
        <end position="715"/>
    </location>
    <ligand>
        <name>ATP</name>
        <dbReference type="ChEBI" id="CHEBI:30616"/>
    </ligand>
</feature>
<protein>
    <submittedName>
        <fullName evidence="13">Cell division protein FtsK</fullName>
    </submittedName>
</protein>
<keyword evidence="4" id="KW-0227">DNA damage</keyword>
<comment type="caution">
    <text evidence="13">The sequence shown here is derived from an EMBL/GenBank/DDBJ whole genome shotgun (WGS) entry which is preliminary data.</text>
</comment>
<keyword evidence="2" id="KW-0540">Nuclease</keyword>
<reference evidence="13" key="1">
    <citation type="submission" date="2016-09" db="EMBL/GenBank/DDBJ databases">
        <title>Draft genome of thermotolerant cyanobacterium Desertifilum sp. strain IPPAS B-1220.</title>
        <authorList>
            <person name="Sinetova M.A."/>
            <person name="Bolakhan K."/>
            <person name="Zayadan B.K."/>
            <person name="Mironov K.S."/>
            <person name="Ustinova V."/>
            <person name="Kupriyanova E.V."/>
            <person name="Sidorov R.A."/>
            <person name="Skrypnik A.N."/>
            <person name="Gogoleva N.E."/>
            <person name="Gogolev Y.V."/>
            <person name="Los D.A."/>
        </authorList>
    </citation>
    <scope>NUCLEOTIDE SEQUENCE [LARGE SCALE GENOMIC DNA]</scope>
    <source>
        <strain evidence="13">IPPAS B-1220</strain>
    </source>
</reference>
<evidence type="ECO:0000256" key="6">
    <source>
        <dbReference type="ARBA" id="ARBA00022839"/>
    </source>
</evidence>
<evidence type="ECO:0000256" key="11">
    <source>
        <dbReference type="SAM" id="MobiDB-lite"/>
    </source>
</evidence>
<dbReference type="EMBL" id="MJGC01000016">
    <property type="protein sequence ID" value="OEJ77064.1"/>
    <property type="molecule type" value="Genomic_DNA"/>
</dbReference>
<evidence type="ECO:0000256" key="5">
    <source>
        <dbReference type="ARBA" id="ARBA00022806"/>
    </source>
</evidence>
<dbReference type="STRING" id="1781255.BH720_01130"/>
<evidence type="ECO:0000256" key="8">
    <source>
        <dbReference type="ARBA" id="ARBA00023125"/>
    </source>
</evidence>
<keyword evidence="6" id="KW-0378">Hydrolase</keyword>
<keyword evidence="7 10" id="KW-0067">ATP-binding</keyword>
<dbReference type="GO" id="GO:0051301">
    <property type="term" value="P:cell division"/>
    <property type="evidence" value="ECO:0007669"/>
    <property type="project" value="UniProtKB-KW"/>
</dbReference>
<dbReference type="OrthoDB" id="9807790at2"/>
<evidence type="ECO:0000256" key="3">
    <source>
        <dbReference type="ARBA" id="ARBA00022741"/>
    </source>
</evidence>
<feature type="domain" description="FtsK" evidence="12">
    <location>
        <begin position="689"/>
        <end position="878"/>
    </location>
</feature>
<name>A0A1E5QR34_9CYAN</name>
<dbReference type="PANTHER" id="PTHR22683">
    <property type="entry name" value="SPORULATION PROTEIN RELATED"/>
    <property type="match status" value="1"/>
</dbReference>
<dbReference type="InterPro" id="IPR038726">
    <property type="entry name" value="PDDEXK_AddAB-type"/>
</dbReference>
<dbReference type="PROSITE" id="PS50901">
    <property type="entry name" value="FTSK"/>
    <property type="match status" value="1"/>
</dbReference>
<dbReference type="InterPro" id="IPR002562">
    <property type="entry name" value="3'-5'_exonuclease_dom"/>
</dbReference>
<dbReference type="RefSeq" id="WP_069965304.1">
    <property type="nucleotide sequence ID" value="NZ_CM124774.1"/>
</dbReference>